<feature type="compositionally biased region" description="Polar residues" evidence="1">
    <location>
        <begin position="1"/>
        <end position="12"/>
    </location>
</feature>
<geneLocation type="plasmid" evidence="2">
    <name>pVPS92-VEB</name>
</geneLocation>
<dbReference type="RefSeq" id="WP_103307614.1">
    <property type="nucleotide sequence ID" value="NZ_JAESOU010000012.1"/>
</dbReference>
<dbReference type="EMBL" id="KU356480">
    <property type="protein sequence ID" value="ANS55559.1"/>
    <property type="molecule type" value="Genomic_DNA"/>
</dbReference>
<dbReference type="AlphaFoldDB" id="A0A1B1LRA7"/>
<organism evidence="2">
    <name type="scientific">Vibrio parahaemolyticus</name>
    <dbReference type="NCBI Taxonomy" id="670"/>
    <lineage>
        <taxon>Bacteria</taxon>
        <taxon>Pseudomonadati</taxon>
        <taxon>Pseudomonadota</taxon>
        <taxon>Gammaproteobacteria</taxon>
        <taxon>Vibrionales</taxon>
        <taxon>Vibrionaceae</taxon>
        <taxon>Vibrio</taxon>
    </lineage>
</organism>
<evidence type="ECO:0000256" key="1">
    <source>
        <dbReference type="SAM" id="MobiDB-lite"/>
    </source>
</evidence>
<proteinExistence type="predicted"/>
<feature type="region of interest" description="Disordered" evidence="1">
    <location>
        <begin position="1"/>
        <end position="31"/>
    </location>
</feature>
<feature type="region of interest" description="Disordered" evidence="1">
    <location>
        <begin position="213"/>
        <end position="234"/>
    </location>
</feature>
<accession>A0A1B1LRA7</accession>
<evidence type="ECO:0000313" key="2">
    <source>
        <dbReference type="EMBL" id="ANS55559.1"/>
    </source>
</evidence>
<protein>
    <submittedName>
        <fullName evidence="2">Uncharacterized protein</fullName>
    </submittedName>
</protein>
<reference evidence="2" key="1">
    <citation type="journal article" date="2016" name="Antimicrob. Agents Chemother.">
        <title>Genetic Characterization of a blaVEB-2-carrying plasmid in Vibrio parahaemolyticus.</title>
        <authorList>
            <person name="Li R."/>
            <person name="Ye L."/>
            <person name="Zheng Z."/>
            <person name="Chan E.W."/>
            <person name="Chen S."/>
        </authorList>
    </citation>
    <scope>NUCLEOTIDE SEQUENCE</scope>
    <source>
        <strain evidence="2">VPS92</strain>
        <plasmid evidence="2">pVPS92-VEB</plasmid>
    </source>
</reference>
<sequence>MADQKTQQSGTEQATRTAPRQQQRRSEFVQTRKSVPYTLQVQSNAMLDYMSRNGGAAAGAFQRVAGLIQFTANDSVVRERLDTWFESVIANASDRANALSVQQEKYSEGIVANVPRPKLPENYKYVVEITHPIFWKLIGLVEMIDAVMGEIEFLWLSGQLEDVHLQNAQGQAINTIRTMVNRIYYVTNASRNRKGGLYNPEAYNELMQALIKNEEAPEHKEDESAEQDTAVTAA</sequence>
<keyword evidence="2" id="KW-0614">Plasmid</keyword>
<feature type="compositionally biased region" description="Basic and acidic residues" evidence="1">
    <location>
        <begin position="213"/>
        <end position="222"/>
    </location>
</feature>
<name>A0A1B1LRA7_VIBPH</name>